<comment type="catalytic activity">
    <reaction evidence="2">
        <text>oxidized coenzyme F420-(gamma-L-Glu)(n) + a quinol + H(+) = reduced coenzyme F420-(gamma-L-Glu)(n) + a quinone</text>
        <dbReference type="Rhea" id="RHEA:39663"/>
        <dbReference type="Rhea" id="RHEA-COMP:12939"/>
        <dbReference type="Rhea" id="RHEA-COMP:14378"/>
        <dbReference type="ChEBI" id="CHEBI:15378"/>
        <dbReference type="ChEBI" id="CHEBI:24646"/>
        <dbReference type="ChEBI" id="CHEBI:132124"/>
        <dbReference type="ChEBI" id="CHEBI:133980"/>
        <dbReference type="ChEBI" id="CHEBI:139511"/>
    </reaction>
</comment>
<comment type="caution">
    <text evidence="4">The sequence shown here is derived from an EMBL/GenBank/DDBJ whole genome shotgun (WGS) entry which is preliminary data.</text>
</comment>
<dbReference type="RefSeq" id="WP_345703065.1">
    <property type="nucleotide sequence ID" value="NZ_BAABJP010000024.1"/>
</dbReference>
<dbReference type="Pfam" id="PF04075">
    <property type="entry name" value="F420H2_quin_red"/>
    <property type="match status" value="1"/>
</dbReference>
<sequence length="155" mass="17167">MTGELAGSGEEKSMNATRDRNQKIIDEFRANGGHVGGPFEGAPLLLLHHVGRRSGAERINPMMYQRVGDAYAVFASKAGADVDPDWFLNLMANPDATIEVGTSTVPVRARVLDEAEREPIWQTQKTRYPGFQSYEDKTDRTIPVVLLEVRSTTHP</sequence>
<gene>
    <name evidence="4" type="ORF">GCM10023321_46640</name>
</gene>
<keyword evidence="5" id="KW-1185">Reference proteome</keyword>
<protein>
    <submittedName>
        <fullName evidence="4">Nitroreductase family deazaflavin-dependent oxidoreductase</fullName>
    </submittedName>
</protein>
<dbReference type="SUPFAM" id="SSF50475">
    <property type="entry name" value="FMN-binding split barrel"/>
    <property type="match status" value="1"/>
</dbReference>
<reference evidence="5" key="1">
    <citation type="journal article" date="2019" name="Int. J. Syst. Evol. Microbiol.">
        <title>The Global Catalogue of Microorganisms (GCM) 10K type strain sequencing project: providing services to taxonomists for standard genome sequencing and annotation.</title>
        <authorList>
            <consortium name="The Broad Institute Genomics Platform"/>
            <consortium name="The Broad Institute Genome Sequencing Center for Infectious Disease"/>
            <person name="Wu L."/>
            <person name="Ma J."/>
        </authorList>
    </citation>
    <scope>NUCLEOTIDE SEQUENCE [LARGE SCALE GENOMIC DNA]</scope>
    <source>
        <strain evidence="5">JCM 18303</strain>
    </source>
</reference>
<dbReference type="PANTHER" id="PTHR39428">
    <property type="entry name" value="F420H(2)-DEPENDENT QUINONE REDUCTASE RV1261C"/>
    <property type="match status" value="1"/>
</dbReference>
<dbReference type="Proteomes" id="UP001428817">
    <property type="component" value="Unassembled WGS sequence"/>
</dbReference>
<dbReference type="InterPro" id="IPR012349">
    <property type="entry name" value="Split_barrel_FMN-bd"/>
</dbReference>
<comment type="similarity">
    <text evidence="1">Belongs to the F420H(2)-dependent quinone reductase family.</text>
</comment>
<evidence type="ECO:0000256" key="1">
    <source>
        <dbReference type="ARBA" id="ARBA00008710"/>
    </source>
</evidence>
<accession>A0ABP9QH63</accession>
<dbReference type="InterPro" id="IPR004378">
    <property type="entry name" value="F420H2_quin_Rdtase"/>
</dbReference>
<feature type="region of interest" description="Disordered" evidence="3">
    <location>
        <begin position="1"/>
        <end position="20"/>
    </location>
</feature>
<evidence type="ECO:0000313" key="5">
    <source>
        <dbReference type="Proteomes" id="UP001428817"/>
    </source>
</evidence>
<dbReference type="PANTHER" id="PTHR39428:SF1">
    <property type="entry name" value="F420H(2)-DEPENDENT QUINONE REDUCTASE RV1261C"/>
    <property type="match status" value="1"/>
</dbReference>
<proteinExistence type="inferred from homology"/>
<name>A0ABP9QH63_9PSEU</name>
<evidence type="ECO:0000256" key="3">
    <source>
        <dbReference type="SAM" id="MobiDB-lite"/>
    </source>
</evidence>
<evidence type="ECO:0000313" key="4">
    <source>
        <dbReference type="EMBL" id="GAA5161819.1"/>
    </source>
</evidence>
<dbReference type="NCBIfam" id="TIGR00026">
    <property type="entry name" value="hi_GC_TIGR00026"/>
    <property type="match status" value="1"/>
</dbReference>
<dbReference type="EMBL" id="BAABJP010000024">
    <property type="protein sequence ID" value="GAA5161819.1"/>
    <property type="molecule type" value="Genomic_DNA"/>
</dbReference>
<dbReference type="Gene3D" id="2.30.110.10">
    <property type="entry name" value="Electron Transport, Fmn-binding Protein, Chain A"/>
    <property type="match status" value="1"/>
</dbReference>
<evidence type="ECO:0000256" key="2">
    <source>
        <dbReference type="ARBA" id="ARBA00049106"/>
    </source>
</evidence>
<organism evidence="4 5">
    <name type="scientific">Pseudonocardia eucalypti</name>
    <dbReference type="NCBI Taxonomy" id="648755"/>
    <lineage>
        <taxon>Bacteria</taxon>
        <taxon>Bacillati</taxon>
        <taxon>Actinomycetota</taxon>
        <taxon>Actinomycetes</taxon>
        <taxon>Pseudonocardiales</taxon>
        <taxon>Pseudonocardiaceae</taxon>
        <taxon>Pseudonocardia</taxon>
    </lineage>
</organism>
<feature type="compositionally biased region" description="Basic and acidic residues" evidence="3">
    <location>
        <begin position="9"/>
        <end position="20"/>
    </location>
</feature>